<comment type="caution">
    <text evidence="2">The sequence shown here is derived from an EMBL/GenBank/DDBJ whole genome shotgun (WGS) entry which is preliminary data.</text>
</comment>
<name>A0A367FIU9_9ACTN</name>
<evidence type="ECO:0000313" key="3">
    <source>
        <dbReference type="Proteomes" id="UP000253094"/>
    </source>
</evidence>
<keyword evidence="3" id="KW-1185">Reference proteome</keyword>
<gene>
    <name evidence="2" type="ORF">DQ384_20995</name>
</gene>
<dbReference type="AlphaFoldDB" id="A0A367FIU9"/>
<feature type="transmembrane region" description="Helical" evidence="1">
    <location>
        <begin position="206"/>
        <end position="225"/>
    </location>
</feature>
<feature type="transmembrane region" description="Helical" evidence="1">
    <location>
        <begin position="259"/>
        <end position="280"/>
    </location>
</feature>
<organism evidence="2 3">
    <name type="scientific">Sphaerisporangium album</name>
    <dbReference type="NCBI Taxonomy" id="509200"/>
    <lineage>
        <taxon>Bacteria</taxon>
        <taxon>Bacillati</taxon>
        <taxon>Actinomycetota</taxon>
        <taxon>Actinomycetes</taxon>
        <taxon>Streptosporangiales</taxon>
        <taxon>Streptosporangiaceae</taxon>
        <taxon>Sphaerisporangium</taxon>
    </lineage>
</organism>
<protein>
    <submittedName>
        <fullName evidence="2">AbrB family transcriptional regulator</fullName>
    </submittedName>
</protein>
<dbReference type="PANTHER" id="PTHR38457">
    <property type="entry name" value="REGULATOR ABRB-RELATED"/>
    <property type="match status" value="1"/>
</dbReference>
<feature type="transmembrane region" description="Helical" evidence="1">
    <location>
        <begin position="12"/>
        <end position="35"/>
    </location>
</feature>
<dbReference type="InterPro" id="IPR007820">
    <property type="entry name" value="AbrB_fam"/>
</dbReference>
<reference evidence="2 3" key="1">
    <citation type="submission" date="2018-06" db="EMBL/GenBank/DDBJ databases">
        <title>Sphaerisporangium craniellae sp. nov., isolated from a marine sponge in the South China Sea.</title>
        <authorList>
            <person name="Li L."/>
        </authorList>
    </citation>
    <scope>NUCLEOTIDE SEQUENCE [LARGE SCALE GENOMIC DNA]</scope>
    <source>
        <strain evidence="2 3">CCTCC AA 208026</strain>
    </source>
</reference>
<keyword evidence="1" id="KW-0472">Membrane</keyword>
<feature type="transmembrane region" description="Helical" evidence="1">
    <location>
        <begin position="71"/>
        <end position="95"/>
    </location>
</feature>
<keyword evidence="1" id="KW-0812">Transmembrane</keyword>
<dbReference type="EMBL" id="QOIL01000011">
    <property type="protein sequence ID" value="RCG29565.1"/>
    <property type="molecule type" value="Genomic_DNA"/>
</dbReference>
<dbReference type="OrthoDB" id="5188485at2"/>
<sequence length="351" mass="35277">MGAFAAGELAEPVIPAAHLLTPLLIGLILAVAGLIAHHVPAGLNSACQAALGVLMGSYLNPASLHQAAGAVLPLVLVTGATILLSLGAAAVLARMGHIDRASATLGMVAGGSAAVVSTARDLDADSRVVAFLQYLRVVLVAATAPILVNWLLTSHAGAMGALPDTDGELGPVVTNAHQIVGLVLLAAVAVAGVLAGRAVRLPSPALLGPMLLTAALTVSGTLGGFAPTGSLRTVLFTIVGLDIGLRFTRSSLARVGRLLPLAAGCTVAISVACGALAWLLSTVERIPFADAYLATTPGGINAVLATAVATHADVSLISSVQSLRLFAMVLMAPLVIRLSGLALLHSHRSRW</sequence>
<dbReference type="NCBIfam" id="TIGR03082">
    <property type="entry name" value="Gneg_AbrB_dup"/>
    <property type="match status" value="2"/>
</dbReference>
<feature type="transmembrane region" description="Helical" evidence="1">
    <location>
        <begin position="172"/>
        <end position="194"/>
    </location>
</feature>
<evidence type="ECO:0000256" key="1">
    <source>
        <dbReference type="SAM" id="Phobius"/>
    </source>
</evidence>
<feature type="transmembrane region" description="Helical" evidence="1">
    <location>
        <begin position="325"/>
        <end position="344"/>
    </location>
</feature>
<dbReference type="PIRSF" id="PIRSF038991">
    <property type="entry name" value="Protein_AbrB"/>
    <property type="match status" value="1"/>
</dbReference>
<proteinExistence type="predicted"/>
<dbReference type="GO" id="GO:0016020">
    <property type="term" value="C:membrane"/>
    <property type="evidence" value="ECO:0007669"/>
    <property type="project" value="InterPro"/>
</dbReference>
<accession>A0A367FIU9</accession>
<dbReference type="Pfam" id="PF05145">
    <property type="entry name" value="AbrB"/>
    <property type="match status" value="1"/>
</dbReference>
<dbReference type="Proteomes" id="UP000253094">
    <property type="component" value="Unassembled WGS sequence"/>
</dbReference>
<keyword evidence="1" id="KW-1133">Transmembrane helix</keyword>
<evidence type="ECO:0000313" key="2">
    <source>
        <dbReference type="EMBL" id="RCG29565.1"/>
    </source>
</evidence>
<dbReference type="InterPro" id="IPR017516">
    <property type="entry name" value="AbrB_dup"/>
</dbReference>
<dbReference type="GO" id="GO:0010468">
    <property type="term" value="P:regulation of gene expression"/>
    <property type="evidence" value="ECO:0007669"/>
    <property type="project" value="InterPro"/>
</dbReference>
<feature type="transmembrane region" description="Helical" evidence="1">
    <location>
        <begin position="131"/>
        <end position="152"/>
    </location>
</feature>
<dbReference type="PANTHER" id="PTHR38457:SF1">
    <property type="entry name" value="REGULATOR ABRB-RELATED"/>
    <property type="match status" value="1"/>
</dbReference>